<organism evidence="5 6">
    <name type="scientific">Emergomyces africanus</name>
    <dbReference type="NCBI Taxonomy" id="1955775"/>
    <lineage>
        <taxon>Eukaryota</taxon>
        <taxon>Fungi</taxon>
        <taxon>Dikarya</taxon>
        <taxon>Ascomycota</taxon>
        <taxon>Pezizomycotina</taxon>
        <taxon>Eurotiomycetes</taxon>
        <taxon>Eurotiomycetidae</taxon>
        <taxon>Onygenales</taxon>
        <taxon>Ajellomycetaceae</taxon>
        <taxon>Emergomyces</taxon>
    </lineage>
</organism>
<evidence type="ECO:0000313" key="5">
    <source>
        <dbReference type="EMBL" id="OAX82485.1"/>
    </source>
</evidence>
<dbReference type="Pfam" id="PF00498">
    <property type="entry name" value="FHA"/>
    <property type="match status" value="1"/>
</dbReference>
<sequence>MENPNLIARIYPFQKSPDAVRAINDPGNSSRHLTPILKKEVAVEPRSRDSTPERDFRGDLDHLYLAGLELTFDNRPKGDKGFCIGRDAGKCDILLPDLDQADGISACHCHLTFDSQNRLILRDESRNGTIVTYDNKGAESRRNFTWILGGHLTLRRIQTIVIEFNENLQFKIVVPKAWADPNRYTANIKNFTSRTNRTNDLYLGELGISSGYTTAVRSQIQTPHQGRILIELDKLGSGGFGDVTHHWDVSTGVEYACKKPRNILTEREKQLWEKEIRIMTRTSHDHIVKFYPARDNPVPCLYLDYLPGGNLMNQHRVKRFSREEMLIILSQCLSALKYLHEQNPSIAHRDLKPENILVRSRQPLQVQLADFGLAKEGASLKSQVGTRPYFPPEFATAHWCKAVIERAKKFKNEDLMVFLTTHMLVLNPEARSSAEACLNALEELSAHPRDGSRTPTPASLAEVSLPAGESALPDNAISSEAAPASVEAPLETNASLPGLRKRSAELCSSSDTTIKRPKRRARTANNRQQNEQNDSEFKLFHPNWLLDPNCVGSSVADMGREDPSGWSSLGNSSAAIANATENRRPPPDVDEQGDGFGTASERPISHSEKELVLILQNDLQR</sequence>
<dbReference type="EMBL" id="LGUA01000299">
    <property type="protein sequence ID" value="OAX82485.1"/>
    <property type="molecule type" value="Genomic_DNA"/>
</dbReference>
<feature type="compositionally biased region" description="Low complexity" evidence="2">
    <location>
        <begin position="523"/>
        <end position="532"/>
    </location>
</feature>
<evidence type="ECO:0000256" key="2">
    <source>
        <dbReference type="SAM" id="MobiDB-lite"/>
    </source>
</evidence>
<dbReference type="CDD" id="cd00180">
    <property type="entry name" value="PKc"/>
    <property type="match status" value="1"/>
</dbReference>
<dbReference type="InterPro" id="IPR011009">
    <property type="entry name" value="Kinase-like_dom_sf"/>
</dbReference>
<gene>
    <name evidence="5" type="ORF">ACJ72_03168</name>
</gene>
<dbReference type="GO" id="GO:0005634">
    <property type="term" value="C:nucleus"/>
    <property type="evidence" value="ECO:0007669"/>
    <property type="project" value="TreeGrafter"/>
</dbReference>
<dbReference type="InterPro" id="IPR008984">
    <property type="entry name" value="SMAD_FHA_dom_sf"/>
</dbReference>
<keyword evidence="5" id="KW-0808">Transferase</keyword>
<evidence type="ECO:0000259" key="3">
    <source>
        <dbReference type="PROSITE" id="PS50006"/>
    </source>
</evidence>
<dbReference type="PROSITE" id="PS00108">
    <property type="entry name" value="PROTEIN_KINASE_ST"/>
    <property type="match status" value="1"/>
</dbReference>
<dbReference type="PANTHER" id="PTHR24345">
    <property type="entry name" value="SERINE/THREONINE-PROTEIN KINASE PLK"/>
    <property type="match status" value="1"/>
</dbReference>
<protein>
    <submittedName>
        <fullName evidence="5">Serine/threonine protein kinase</fullName>
    </submittedName>
</protein>
<dbReference type="InterPro" id="IPR000253">
    <property type="entry name" value="FHA_dom"/>
</dbReference>
<keyword evidence="5" id="KW-0418">Kinase</keyword>
<dbReference type="InterPro" id="IPR000719">
    <property type="entry name" value="Prot_kinase_dom"/>
</dbReference>
<feature type="region of interest" description="Disordered" evidence="2">
    <location>
        <begin position="480"/>
        <end position="536"/>
    </location>
</feature>
<dbReference type="STRING" id="1658172.A0A1B7P0D4"/>
<dbReference type="SMART" id="SM00220">
    <property type="entry name" value="S_TKc"/>
    <property type="match status" value="1"/>
</dbReference>
<dbReference type="Gene3D" id="1.10.510.10">
    <property type="entry name" value="Transferase(Phosphotransferase) domain 1"/>
    <property type="match status" value="1"/>
</dbReference>
<name>A0A1B7P0D4_9EURO</name>
<evidence type="ECO:0000313" key="6">
    <source>
        <dbReference type="Proteomes" id="UP000091918"/>
    </source>
</evidence>
<keyword evidence="5" id="KW-0723">Serine/threonine-protein kinase</keyword>
<dbReference type="SUPFAM" id="SSF56112">
    <property type="entry name" value="Protein kinase-like (PK-like)"/>
    <property type="match status" value="1"/>
</dbReference>
<comment type="similarity">
    <text evidence="1">Belongs to the protein kinase superfamily. CAMK Ser/Thr protein kinase family. CHEK2 subfamily.</text>
</comment>
<proteinExistence type="inferred from homology"/>
<feature type="compositionally biased region" description="Low complexity" evidence="2">
    <location>
        <begin position="480"/>
        <end position="491"/>
    </location>
</feature>
<dbReference type="GO" id="GO:0004674">
    <property type="term" value="F:protein serine/threonine kinase activity"/>
    <property type="evidence" value="ECO:0007669"/>
    <property type="project" value="UniProtKB-KW"/>
</dbReference>
<dbReference type="SUPFAM" id="SSF49879">
    <property type="entry name" value="SMAD/FHA domain"/>
    <property type="match status" value="1"/>
</dbReference>
<dbReference type="OrthoDB" id="10252171at2759"/>
<comment type="caution">
    <text evidence="5">The sequence shown here is derived from an EMBL/GenBank/DDBJ whole genome shotgun (WGS) entry which is preliminary data.</text>
</comment>
<dbReference type="GO" id="GO:0005524">
    <property type="term" value="F:ATP binding"/>
    <property type="evidence" value="ECO:0007669"/>
    <property type="project" value="InterPro"/>
</dbReference>
<dbReference type="PROSITE" id="PS50006">
    <property type="entry name" value="FHA_DOMAIN"/>
    <property type="match status" value="1"/>
</dbReference>
<keyword evidence="6" id="KW-1185">Reference proteome</keyword>
<dbReference type="PROSITE" id="PS50011">
    <property type="entry name" value="PROTEIN_KINASE_DOM"/>
    <property type="match status" value="1"/>
</dbReference>
<dbReference type="Proteomes" id="UP000091918">
    <property type="component" value="Unassembled WGS sequence"/>
</dbReference>
<dbReference type="Gene3D" id="2.60.200.20">
    <property type="match status" value="1"/>
</dbReference>
<feature type="domain" description="Protein kinase" evidence="4">
    <location>
        <begin position="229"/>
        <end position="514"/>
    </location>
</feature>
<dbReference type="InterPro" id="IPR008271">
    <property type="entry name" value="Ser/Thr_kinase_AS"/>
</dbReference>
<reference evidence="5 6" key="1">
    <citation type="submission" date="2015-07" db="EMBL/GenBank/DDBJ databases">
        <title>Emmonsia species relationships and genome sequence.</title>
        <authorList>
            <person name="Cuomo C.A."/>
            <person name="Schwartz I.S."/>
            <person name="Kenyon C."/>
            <person name="de Hoog G.S."/>
            <person name="Govender N.P."/>
            <person name="Botha A."/>
            <person name="Moreno L."/>
            <person name="de Vries M."/>
            <person name="Munoz J.F."/>
            <person name="Stielow J.B."/>
        </authorList>
    </citation>
    <scope>NUCLEOTIDE SEQUENCE [LARGE SCALE GENOMIC DNA]</scope>
    <source>
        <strain evidence="5 6">CBS 136260</strain>
    </source>
</reference>
<dbReference type="Pfam" id="PF00069">
    <property type="entry name" value="Pkinase"/>
    <property type="match status" value="1"/>
</dbReference>
<feature type="compositionally biased region" description="Polar residues" evidence="2">
    <location>
        <begin position="565"/>
        <end position="575"/>
    </location>
</feature>
<feature type="domain" description="FHA" evidence="3">
    <location>
        <begin position="82"/>
        <end position="136"/>
    </location>
</feature>
<evidence type="ECO:0000256" key="1">
    <source>
        <dbReference type="ARBA" id="ARBA00005575"/>
    </source>
</evidence>
<dbReference type="AlphaFoldDB" id="A0A1B7P0D4"/>
<feature type="region of interest" description="Disordered" evidence="2">
    <location>
        <begin position="561"/>
        <end position="609"/>
    </location>
</feature>
<accession>A0A1B7P0D4</accession>
<dbReference type="SMART" id="SM00240">
    <property type="entry name" value="FHA"/>
    <property type="match status" value="1"/>
</dbReference>
<evidence type="ECO:0000259" key="4">
    <source>
        <dbReference type="PROSITE" id="PS50011"/>
    </source>
</evidence>